<feature type="transmembrane region" description="Helical" evidence="2">
    <location>
        <begin position="85"/>
        <end position="104"/>
    </location>
</feature>
<evidence type="ECO:0000256" key="2">
    <source>
        <dbReference type="SAM" id="Phobius"/>
    </source>
</evidence>
<dbReference type="EMBL" id="JACEIK010001222">
    <property type="protein sequence ID" value="MCD7467357.1"/>
    <property type="molecule type" value="Genomic_DNA"/>
</dbReference>
<organism evidence="3 4">
    <name type="scientific">Datura stramonium</name>
    <name type="common">Jimsonweed</name>
    <name type="synonym">Common thornapple</name>
    <dbReference type="NCBI Taxonomy" id="4076"/>
    <lineage>
        <taxon>Eukaryota</taxon>
        <taxon>Viridiplantae</taxon>
        <taxon>Streptophyta</taxon>
        <taxon>Embryophyta</taxon>
        <taxon>Tracheophyta</taxon>
        <taxon>Spermatophyta</taxon>
        <taxon>Magnoliopsida</taxon>
        <taxon>eudicotyledons</taxon>
        <taxon>Gunneridae</taxon>
        <taxon>Pentapetalae</taxon>
        <taxon>asterids</taxon>
        <taxon>lamiids</taxon>
        <taxon>Solanales</taxon>
        <taxon>Solanaceae</taxon>
        <taxon>Solanoideae</taxon>
        <taxon>Datureae</taxon>
        <taxon>Datura</taxon>
    </lineage>
</organism>
<protein>
    <submittedName>
        <fullName evidence="3">Nucleobase-ascorbate transporter 11</fullName>
    </submittedName>
</protein>
<proteinExistence type="inferred from homology"/>
<dbReference type="Proteomes" id="UP000823775">
    <property type="component" value="Unassembled WGS sequence"/>
</dbReference>
<accession>A0ABS8T9U6</accession>
<dbReference type="PANTHER" id="PTHR11119">
    <property type="entry name" value="XANTHINE-URACIL / VITAMIN C PERMEASE FAMILY MEMBER"/>
    <property type="match status" value="1"/>
</dbReference>
<name>A0ABS8T9U6_DATST</name>
<evidence type="ECO:0000256" key="1">
    <source>
        <dbReference type="ARBA" id="ARBA00008821"/>
    </source>
</evidence>
<sequence length="111" mass="12460">MIPKVLLVPARVASWLSRRSPKWGVSDSKSPACFVGLASRLVRLTPPVWFAGSSFVYLAPALVIMNSEEYRNLAEHKFRYIMRELQGAIIVGSIFQSFLGYSGLRPFFYGS</sequence>
<keyword evidence="2" id="KW-0812">Transmembrane</keyword>
<reference evidence="3 4" key="1">
    <citation type="journal article" date="2021" name="BMC Genomics">
        <title>Datura genome reveals duplications of psychoactive alkaloid biosynthetic genes and high mutation rate following tissue culture.</title>
        <authorList>
            <person name="Rajewski A."/>
            <person name="Carter-House D."/>
            <person name="Stajich J."/>
            <person name="Litt A."/>
        </authorList>
    </citation>
    <scope>NUCLEOTIDE SEQUENCE [LARGE SCALE GENOMIC DNA]</scope>
    <source>
        <strain evidence="3">AR-01</strain>
    </source>
</reference>
<feature type="transmembrane region" description="Helical" evidence="2">
    <location>
        <begin position="48"/>
        <end position="65"/>
    </location>
</feature>
<keyword evidence="4" id="KW-1185">Reference proteome</keyword>
<keyword evidence="2" id="KW-0472">Membrane</keyword>
<comment type="similarity">
    <text evidence="1">Belongs to the nucleobase:cation symporter-2 (NCS2) (TC 2.A.40) family.</text>
</comment>
<keyword evidence="2" id="KW-1133">Transmembrane helix</keyword>
<comment type="caution">
    <text evidence="3">The sequence shown here is derived from an EMBL/GenBank/DDBJ whole genome shotgun (WGS) entry which is preliminary data.</text>
</comment>
<evidence type="ECO:0000313" key="4">
    <source>
        <dbReference type="Proteomes" id="UP000823775"/>
    </source>
</evidence>
<gene>
    <name evidence="3" type="primary">NAT11_1</name>
    <name evidence="3" type="ORF">HAX54_004764</name>
</gene>
<evidence type="ECO:0000313" key="3">
    <source>
        <dbReference type="EMBL" id="MCD7467357.1"/>
    </source>
</evidence>